<dbReference type="SMART" id="SM00091">
    <property type="entry name" value="PAS"/>
    <property type="match status" value="4"/>
</dbReference>
<keyword evidence="4" id="KW-0808">Transferase</keyword>
<feature type="domain" description="CheR-type methyltransferase" evidence="12">
    <location>
        <begin position="248"/>
        <end position="513"/>
    </location>
</feature>
<dbReference type="PRINTS" id="PR00996">
    <property type="entry name" value="CHERMTFRASE"/>
</dbReference>
<dbReference type="GO" id="GO:0008984">
    <property type="term" value="F:protein-glutamate methylesterase activity"/>
    <property type="evidence" value="ECO:0007669"/>
    <property type="project" value="InterPro"/>
</dbReference>
<dbReference type="SMART" id="SM00388">
    <property type="entry name" value="HisKA"/>
    <property type="match status" value="1"/>
</dbReference>
<evidence type="ECO:0000256" key="4">
    <source>
        <dbReference type="ARBA" id="ARBA00022679"/>
    </source>
</evidence>
<keyword evidence="7" id="KW-0175">Coiled coil</keyword>
<dbReference type="GO" id="GO:0000156">
    <property type="term" value="F:phosphorelay response regulator activity"/>
    <property type="evidence" value="ECO:0007669"/>
    <property type="project" value="InterPro"/>
</dbReference>
<keyword evidence="5" id="KW-0418">Kinase</keyword>
<proteinExistence type="predicted"/>
<dbReference type="Proteomes" id="UP000198771">
    <property type="component" value="Unassembled WGS sequence"/>
</dbReference>
<evidence type="ECO:0000256" key="2">
    <source>
        <dbReference type="ARBA" id="ARBA00012438"/>
    </source>
</evidence>
<dbReference type="GO" id="GO:0008757">
    <property type="term" value="F:S-adenosylmethionine-dependent methyltransferase activity"/>
    <property type="evidence" value="ECO:0007669"/>
    <property type="project" value="InterPro"/>
</dbReference>
<feature type="active site" evidence="6">
    <location>
        <position position="79"/>
    </location>
</feature>
<dbReference type="NCBIfam" id="TIGR00229">
    <property type="entry name" value="sensory_box"/>
    <property type="match status" value="1"/>
</dbReference>
<dbReference type="Pfam" id="PF02518">
    <property type="entry name" value="HATPase_c"/>
    <property type="match status" value="1"/>
</dbReference>
<dbReference type="GO" id="GO:0005737">
    <property type="term" value="C:cytoplasm"/>
    <property type="evidence" value="ECO:0007669"/>
    <property type="project" value="InterPro"/>
</dbReference>
<dbReference type="CDD" id="cd00130">
    <property type="entry name" value="PAS"/>
    <property type="match status" value="2"/>
</dbReference>
<feature type="domain" description="PAS" evidence="9">
    <location>
        <begin position="899"/>
        <end position="953"/>
    </location>
</feature>
<organism evidence="13 14">
    <name type="scientific">Desulfonatronum thiosulfatophilum</name>
    <dbReference type="NCBI Taxonomy" id="617002"/>
    <lineage>
        <taxon>Bacteria</taxon>
        <taxon>Pseudomonadati</taxon>
        <taxon>Thermodesulfobacteriota</taxon>
        <taxon>Desulfovibrionia</taxon>
        <taxon>Desulfovibrionales</taxon>
        <taxon>Desulfonatronaceae</taxon>
        <taxon>Desulfonatronum</taxon>
    </lineage>
</organism>
<keyword evidence="6" id="KW-0145">Chemotaxis</keyword>
<dbReference type="InterPro" id="IPR035965">
    <property type="entry name" value="PAS-like_dom_sf"/>
</dbReference>
<evidence type="ECO:0000256" key="3">
    <source>
        <dbReference type="ARBA" id="ARBA00022553"/>
    </source>
</evidence>
<dbReference type="Pfam" id="PF03705">
    <property type="entry name" value="CheR_N"/>
    <property type="match status" value="1"/>
</dbReference>
<dbReference type="SUPFAM" id="SSF47384">
    <property type="entry name" value="Homodimeric domain of signal transducing histidine kinase"/>
    <property type="match status" value="1"/>
</dbReference>
<dbReference type="SMART" id="SM00387">
    <property type="entry name" value="HATPase_c"/>
    <property type="match status" value="1"/>
</dbReference>
<sequence>MSRRRRVMGIHAGFSNQAGISPMQAAAQHHEATPAKDPSTGFPVMGIGASAGGLAALEAFFSGMPPGAEPGMAFVLVQHLAPDHSSVLADLLKQTIPMEVHEIRDGMQIRPNHVYVIPSGHDLALLGGTLHLLQPTMPPSQRMPIDFFFRSLARDQHEQAIGIVLSGTGSDGAQGVRDIKGEGGMVMVQDPTSAEFSGMPRAVIQTGLTDYVLPPDAMFPRLIAYASQALGKPHQSASGPSQQDSSLLQKILVLVRDESGHDFSQYHLAITYRRVLRRMAVHQIEFMDGYLKYLRRTPEEIRTLLRDLRIGVTSFFRDPDAFKALEQQVIPKLFAGKISGSNIRVWSVGCSTGEEAYSLAMLLSERRQNLQKNFKIQIFATDLDSEAIATARAGLYPVSIASDIGSKRLARFFTMDRETGAYRINQDIRDMVVFSEHDMIRDYPLSRLDLICCRYVLIYMNEDLQNKLIANLHYALVPNGFLFLCPTGTVKDIDDLFLTLDAKMKLYQHKQKHIAAHPSSPTVDSSGLIPSHEEKKWTAGLPLRELTEQALLQEVGLAAALVNGSGDILYLHGRTCLYLESPSGVSGVNNILNMARPGLRNDLRTALHRADAGGKTVHCPGLRVKSDGDVQPVNLTVRPVSTDFISGIKTDLSKKNGASLYLIILEPGRFFEQQPSLSRSDLEGVNAFETSTGYDQDNESEIWIAALQQQLLDKEEQLRVALIELRKANAELKSSNEEMYSVNQELSFSNEKLSSSKKELESVNVALQAKIAELSRANNDMNNLFAGTGVGTLFVDMDLRIVRFTPDITSVINLIEADIGRPVGHILSNLENYDDLVADTRIVINTLTAMDVEVLCTNGLWYLMHIRPYRTMENRVEGAVISFVNITHRKKIEEEKQKSEEHFKQMFLNAPMPYQSLDEEANFLDVNQAFMNMLGYSTEELIGESVERFLPPELVEGFRAEFAKLKITGEIHNVEFKMVRKDGAVILVSLSSKVQRDNEGRFVRTHCILQDITEKNRADRELKEALDQLSATLNALPDIMFEIDIEGRIIDYRTSNPELLFAPPEQFLFKTVHEVLPEEVVIIIDEAIAEAAADGTNKGAEYCLRTGDKSRWFELSIAVKGDPLAAMPRFIVLVRDITDRKHAEQELQAARDQLTATLNTLPDLLIEVDDNGLIHDYRAPVQELLYRPRTDFLSESMHDVLPINMSRVIEEALTEVKFEGLRKGIVFSLYLGEDLHFFEMSVAVKGDPHVANPHFIILARDITERRQAEEALQKSQMEFQTLAEKCPISIMRFDKYGQVTFVNEWHIRTFGQDKMDKSFFLGKYIHELPGLVKAGIGDAVRDLVQGQPLDMDEVFFPEFTGGHSGWVSVRGVPILQDDIPTGGILIREDVTERRRFEEEIIEYNAQLQKALAERDKFFSIIAHDLRSPFIGFLVFIKMLTERIENLCLEDIQRLSQDMQQSAENLYNLLENLLEWAIIQRGEARFMPQHHNLAKLVKHNIDLMHAPAYQKNVQLKYDIPKNLRVYVDQPMFNMILRNLLSNAVKFTKSGEMVLVTATKRDSMVVISVEDNGMGMDQTALSKLFMLDKVSSRKGTAGEKGTGLGLLLCKEFVQMHGGKIWAQSKHNEGSTFYFTLPAHKPDEAPDQQALPN</sequence>
<feature type="domain" description="PAC" evidence="10">
    <location>
        <begin position="1212"/>
        <end position="1274"/>
    </location>
</feature>
<dbReference type="SMART" id="SM00086">
    <property type="entry name" value="PAC"/>
    <property type="match status" value="3"/>
</dbReference>
<protein>
    <recommendedName>
        <fullName evidence="2">histidine kinase</fullName>
        <ecNumber evidence="2">2.7.13.3</ecNumber>
    </recommendedName>
</protein>
<dbReference type="InterPro" id="IPR000014">
    <property type="entry name" value="PAS"/>
</dbReference>
<evidence type="ECO:0000313" key="14">
    <source>
        <dbReference type="Proteomes" id="UP000198771"/>
    </source>
</evidence>
<dbReference type="Gene3D" id="3.40.50.180">
    <property type="entry name" value="Methylesterase CheB, C-terminal domain"/>
    <property type="match status" value="1"/>
</dbReference>
<name>A0A1G6CJQ6_9BACT</name>
<evidence type="ECO:0000259" key="11">
    <source>
        <dbReference type="PROSITE" id="PS50122"/>
    </source>
</evidence>
<dbReference type="PANTHER" id="PTHR24422">
    <property type="entry name" value="CHEMOTAXIS PROTEIN METHYLTRANSFERASE"/>
    <property type="match status" value="1"/>
</dbReference>
<evidence type="ECO:0000256" key="5">
    <source>
        <dbReference type="ARBA" id="ARBA00022777"/>
    </source>
</evidence>
<dbReference type="Gene3D" id="3.30.565.10">
    <property type="entry name" value="Histidine kinase-like ATPase, C-terminal domain"/>
    <property type="match status" value="1"/>
</dbReference>
<dbReference type="PROSITE" id="PS50112">
    <property type="entry name" value="PAS"/>
    <property type="match status" value="1"/>
</dbReference>
<dbReference type="Pfam" id="PF00512">
    <property type="entry name" value="HisKA"/>
    <property type="match status" value="1"/>
</dbReference>
<dbReference type="Pfam" id="PF13596">
    <property type="entry name" value="PAS_10"/>
    <property type="match status" value="1"/>
</dbReference>
<dbReference type="InterPro" id="IPR001610">
    <property type="entry name" value="PAC"/>
</dbReference>
<dbReference type="InterPro" id="IPR036097">
    <property type="entry name" value="HisK_dim/P_sf"/>
</dbReference>
<dbReference type="CDD" id="cd16434">
    <property type="entry name" value="CheB-CheR_fusion"/>
    <property type="match status" value="1"/>
</dbReference>
<keyword evidence="14" id="KW-1185">Reference proteome</keyword>
<feature type="active site" evidence="6">
    <location>
        <position position="171"/>
    </location>
</feature>
<dbReference type="GO" id="GO:0000155">
    <property type="term" value="F:phosphorelay sensor kinase activity"/>
    <property type="evidence" value="ECO:0007669"/>
    <property type="project" value="InterPro"/>
</dbReference>
<dbReference type="InterPro" id="IPR003594">
    <property type="entry name" value="HATPase_dom"/>
</dbReference>
<dbReference type="SMART" id="SM00138">
    <property type="entry name" value="MeTrc"/>
    <property type="match status" value="1"/>
</dbReference>
<comment type="catalytic activity">
    <reaction evidence="1">
        <text>ATP + protein L-histidine = ADP + protein N-phospho-L-histidine.</text>
        <dbReference type="EC" id="2.7.13.3"/>
    </reaction>
</comment>
<dbReference type="SUPFAM" id="SSF55874">
    <property type="entry name" value="ATPase domain of HSP90 chaperone/DNA topoisomerase II/histidine kinase"/>
    <property type="match status" value="1"/>
</dbReference>
<dbReference type="FunFam" id="3.30.565.10:FF:000006">
    <property type="entry name" value="Sensor histidine kinase WalK"/>
    <property type="match status" value="1"/>
</dbReference>
<dbReference type="InterPro" id="IPR036890">
    <property type="entry name" value="HATPase_C_sf"/>
</dbReference>
<reference evidence="13 14" key="1">
    <citation type="submission" date="2016-10" db="EMBL/GenBank/DDBJ databases">
        <authorList>
            <person name="de Groot N.N."/>
        </authorList>
    </citation>
    <scope>NUCLEOTIDE SEQUENCE [LARGE SCALE GENOMIC DNA]</scope>
    <source>
        <strain evidence="13 14">ASO4-2</strain>
    </source>
</reference>
<feature type="domain" description="PAC" evidence="10">
    <location>
        <begin position="972"/>
        <end position="1024"/>
    </location>
</feature>
<dbReference type="Pfam" id="PF01739">
    <property type="entry name" value="CheR"/>
    <property type="match status" value="1"/>
</dbReference>
<dbReference type="SUPFAM" id="SSF53335">
    <property type="entry name" value="S-adenosyl-L-methionine-dependent methyltransferases"/>
    <property type="match status" value="1"/>
</dbReference>
<dbReference type="PROSITE" id="PS50122">
    <property type="entry name" value="CHEB"/>
    <property type="match status" value="1"/>
</dbReference>
<accession>A0A1G6CJQ6</accession>
<dbReference type="PANTHER" id="PTHR24422:SF27">
    <property type="entry name" value="PROTEIN-GLUTAMATE O-METHYLTRANSFERASE"/>
    <property type="match status" value="1"/>
</dbReference>
<evidence type="ECO:0000256" key="7">
    <source>
        <dbReference type="SAM" id="Coils"/>
    </source>
</evidence>
<dbReference type="GO" id="GO:0006935">
    <property type="term" value="P:chemotaxis"/>
    <property type="evidence" value="ECO:0007669"/>
    <property type="project" value="UniProtKB-UniRule"/>
</dbReference>
<dbReference type="InterPro" id="IPR003661">
    <property type="entry name" value="HisK_dim/P_dom"/>
</dbReference>
<evidence type="ECO:0000259" key="12">
    <source>
        <dbReference type="PROSITE" id="PS50123"/>
    </source>
</evidence>
<evidence type="ECO:0000259" key="10">
    <source>
        <dbReference type="PROSITE" id="PS50113"/>
    </source>
</evidence>
<dbReference type="PROSITE" id="PS50123">
    <property type="entry name" value="CHER"/>
    <property type="match status" value="1"/>
</dbReference>
<evidence type="ECO:0000259" key="8">
    <source>
        <dbReference type="PROSITE" id="PS50109"/>
    </source>
</evidence>
<dbReference type="Pfam" id="PF13426">
    <property type="entry name" value="PAS_9"/>
    <property type="match status" value="1"/>
</dbReference>
<dbReference type="InterPro" id="IPR029063">
    <property type="entry name" value="SAM-dependent_MTases_sf"/>
</dbReference>
<dbReference type="Pfam" id="PF01339">
    <property type="entry name" value="CheB_methylest"/>
    <property type="match status" value="1"/>
</dbReference>
<dbReference type="STRING" id="617002.SAMN05660653_01573"/>
<evidence type="ECO:0000256" key="6">
    <source>
        <dbReference type="PROSITE-ProRule" id="PRU00050"/>
    </source>
</evidence>
<evidence type="ECO:0000256" key="1">
    <source>
        <dbReference type="ARBA" id="ARBA00000085"/>
    </source>
</evidence>
<dbReference type="EMBL" id="FMXO01000008">
    <property type="protein sequence ID" value="SDB32985.1"/>
    <property type="molecule type" value="Genomic_DNA"/>
</dbReference>
<dbReference type="InterPro" id="IPR000673">
    <property type="entry name" value="Sig_transdc_resp-reg_Me-estase"/>
</dbReference>
<evidence type="ECO:0000313" key="13">
    <source>
        <dbReference type="EMBL" id="SDB32985.1"/>
    </source>
</evidence>
<dbReference type="SUPFAM" id="SSF47757">
    <property type="entry name" value="Chemotaxis receptor methyltransferase CheR, N-terminal domain"/>
    <property type="match status" value="1"/>
</dbReference>
<dbReference type="EC" id="2.7.13.3" evidence="2"/>
<dbReference type="PROSITE" id="PS50109">
    <property type="entry name" value="HIS_KIN"/>
    <property type="match status" value="1"/>
</dbReference>
<feature type="coiled-coil region" evidence="7">
    <location>
        <begin position="1258"/>
        <end position="1285"/>
    </location>
</feature>
<feature type="active site" evidence="6">
    <location>
        <position position="50"/>
    </location>
</feature>
<dbReference type="InterPro" id="IPR005467">
    <property type="entry name" value="His_kinase_dom"/>
</dbReference>
<gene>
    <name evidence="13" type="ORF">SAMN05660653_01573</name>
</gene>
<feature type="domain" description="Histidine kinase" evidence="8">
    <location>
        <begin position="1420"/>
        <end position="1638"/>
    </location>
</feature>
<dbReference type="Pfam" id="PF08448">
    <property type="entry name" value="PAS_4"/>
    <property type="match status" value="1"/>
</dbReference>
<dbReference type="SUPFAM" id="SSF52738">
    <property type="entry name" value="Methylesterase CheB, C-terminal domain"/>
    <property type="match status" value="1"/>
</dbReference>
<feature type="domain" description="PAC" evidence="10">
    <location>
        <begin position="1097"/>
        <end position="1149"/>
    </location>
</feature>
<feature type="domain" description="CheB-type methylesterase" evidence="11">
    <location>
        <begin position="38"/>
        <end position="229"/>
    </location>
</feature>
<keyword evidence="3" id="KW-0597">Phosphoprotein</keyword>
<feature type="coiled-coil region" evidence="7">
    <location>
        <begin position="704"/>
        <end position="784"/>
    </location>
</feature>
<dbReference type="InterPro" id="IPR022642">
    <property type="entry name" value="CheR_C"/>
</dbReference>
<evidence type="ECO:0000259" key="9">
    <source>
        <dbReference type="PROSITE" id="PS50112"/>
    </source>
</evidence>
<dbReference type="Gene3D" id="1.10.287.130">
    <property type="match status" value="1"/>
</dbReference>
<dbReference type="Gene3D" id="3.40.50.150">
    <property type="entry name" value="Vaccinia Virus protein VP39"/>
    <property type="match status" value="1"/>
</dbReference>
<dbReference type="PROSITE" id="PS50113">
    <property type="entry name" value="PAC"/>
    <property type="match status" value="3"/>
</dbReference>
<dbReference type="InterPro" id="IPR035909">
    <property type="entry name" value="CheB_C"/>
</dbReference>
<dbReference type="InterPro" id="IPR013656">
    <property type="entry name" value="PAS_4"/>
</dbReference>
<dbReference type="InterPro" id="IPR050903">
    <property type="entry name" value="Bact_Chemotaxis_MeTrfase"/>
</dbReference>
<dbReference type="InterPro" id="IPR022641">
    <property type="entry name" value="CheR_N"/>
</dbReference>
<keyword evidence="6" id="KW-0378">Hydrolase</keyword>
<dbReference type="Gene3D" id="3.30.450.20">
    <property type="entry name" value="PAS domain"/>
    <property type="match status" value="5"/>
</dbReference>
<dbReference type="InterPro" id="IPR000780">
    <property type="entry name" value="CheR_MeTrfase"/>
</dbReference>
<dbReference type="InterPro" id="IPR000700">
    <property type="entry name" value="PAS-assoc_C"/>
</dbReference>
<dbReference type="SUPFAM" id="SSF55785">
    <property type="entry name" value="PYP-like sensor domain (PAS domain)"/>
    <property type="match status" value="4"/>
</dbReference>